<name>A0A2Y9DPF9_TRIMA</name>
<keyword evidence="5 15" id="KW-0399">Innate immunity</keyword>
<dbReference type="Pfam" id="PF12721">
    <property type="entry name" value="RHIM"/>
    <property type="match status" value="1"/>
</dbReference>
<dbReference type="InterPro" id="IPR025735">
    <property type="entry name" value="RHIM"/>
</dbReference>
<evidence type="ECO:0000256" key="3">
    <source>
        <dbReference type="ARBA" id="ARBA00022499"/>
    </source>
</evidence>
<evidence type="ECO:0000256" key="7">
    <source>
        <dbReference type="ARBA" id="ARBA00022843"/>
    </source>
</evidence>
<dbReference type="InterPro" id="IPR040886">
    <property type="entry name" value="TRIF_N"/>
</dbReference>
<keyword evidence="9" id="KW-0051">Antiviral defense</keyword>
<evidence type="ECO:0000256" key="9">
    <source>
        <dbReference type="ARBA" id="ARBA00023118"/>
    </source>
</evidence>
<comment type="subunit">
    <text evidence="15">Homodimer. Found in a multi-helicase-TICAM1 complex at least composed of DHX36, DDX1, DDX21 and TICAM1.</text>
</comment>
<comment type="function">
    <text evidence="13 15">Involved in innate immunity against invading pathogens. Adapter used by TLR3, TLR4 (through TICAM2) and TLR5 to mediate NF-kappa-B and interferon-regulatory factor (IRF) activation, and to induce apoptosis. Ligand binding to these receptors results in TRIF recruitment through its TIR domain. Distinct protein-interaction motifs allow recruitment of the effector proteins TBK1, TRAF6 and RIPK1, which in turn, lead to the activation of transcription factors IRF3 and IRF7, NF-kappa-B and FADD respectively. Phosphorylation by TBK1 on the pLxIS motif leads to recruitment and subsequent activation of the transcription factor IRF3 to induce expression of type I interferon and exert a potent immunity against invading pathogens. Component of a multi-helicase-TICAM1 complex that acts as a cytoplasmic sensor of viral double-stranded RNA (dsRNA) and plays a role in the activation of a cascade of antiviral responses including the induction of pro-inflammatory cytokines.</text>
</comment>
<dbReference type="GO" id="GO:0005739">
    <property type="term" value="C:mitochondrion"/>
    <property type="evidence" value="ECO:0007669"/>
    <property type="project" value="UniProtKB-SubCell"/>
</dbReference>
<dbReference type="GO" id="GO:0045087">
    <property type="term" value="P:innate immune response"/>
    <property type="evidence" value="ECO:0007669"/>
    <property type="project" value="UniProtKB-UniRule"/>
</dbReference>
<dbReference type="GO" id="GO:0005768">
    <property type="term" value="C:endosome"/>
    <property type="evidence" value="ECO:0007669"/>
    <property type="project" value="TreeGrafter"/>
</dbReference>
<dbReference type="AlphaFoldDB" id="A0A2Y9DPF9"/>
<dbReference type="KEGG" id="tmu:101358234"/>
<evidence type="ECO:0000256" key="15">
    <source>
        <dbReference type="PIRNR" id="PIRNR037744"/>
    </source>
</evidence>
<gene>
    <name evidence="19" type="primary">TICAM1</name>
</gene>
<dbReference type="GeneID" id="101358234"/>
<keyword evidence="7" id="KW-0832">Ubl conjugation</keyword>
<dbReference type="GO" id="GO:0005776">
    <property type="term" value="C:autophagosome"/>
    <property type="evidence" value="ECO:0007669"/>
    <property type="project" value="UniProtKB-SubCell"/>
</dbReference>
<keyword evidence="3" id="KW-1017">Isopeptide bond</keyword>
<dbReference type="GO" id="GO:0051607">
    <property type="term" value="P:defense response to virus"/>
    <property type="evidence" value="ECO:0007669"/>
    <property type="project" value="UniProtKB-UniRule"/>
</dbReference>
<dbReference type="GO" id="GO:0032481">
    <property type="term" value="P:positive regulation of type I interferon production"/>
    <property type="evidence" value="ECO:0007669"/>
    <property type="project" value="TreeGrafter"/>
</dbReference>
<dbReference type="Gene3D" id="1.25.40.780">
    <property type="match status" value="1"/>
</dbReference>
<dbReference type="GO" id="GO:0006954">
    <property type="term" value="P:inflammatory response"/>
    <property type="evidence" value="ECO:0007669"/>
    <property type="project" value="UniProtKB-KW"/>
</dbReference>
<evidence type="ECO:0000256" key="1">
    <source>
        <dbReference type="ARBA" id="ARBA00004514"/>
    </source>
</evidence>
<dbReference type="CTD" id="148022"/>
<dbReference type="RefSeq" id="XP_004378500.1">
    <property type="nucleotide sequence ID" value="XM_004378443.1"/>
</dbReference>
<dbReference type="FunFam" id="3.40.50.10140:FF:000024">
    <property type="entry name" value="TIR domain-containing adapter molecule 1"/>
    <property type="match status" value="1"/>
</dbReference>
<feature type="region of interest" description="Disordered" evidence="16">
    <location>
        <begin position="149"/>
        <end position="203"/>
    </location>
</feature>
<feature type="compositionally biased region" description="Pro residues" evidence="16">
    <location>
        <begin position="355"/>
        <end position="374"/>
    </location>
</feature>
<dbReference type="Pfam" id="PF17798">
    <property type="entry name" value="TRIF-NTD"/>
    <property type="match status" value="1"/>
</dbReference>
<dbReference type="GO" id="GO:0043123">
    <property type="term" value="P:positive regulation of canonical NF-kappaB signal transduction"/>
    <property type="evidence" value="ECO:0007669"/>
    <property type="project" value="UniProtKB-ARBA"/>
</dbReference>
<dbReference type="InParanoid" id="A0A2Y9DPF9"/>
<feature type="region of interest" description="Disordered" evidence="16">
    <location>
        <begin position="218"/>
        <end position="393"/>
    </location>
</feature>
<dbReference type="Proteomes" id="UP000248480">
    <property type="component" value="Unplaced"/>
</dbReference>
<reference evidence="19" key="1">
    <citation type="submission" date="2025-08" db="UniProtKB">
        <authorList>
            <consortium name="RefSeq"/>
        </authorList>
    </citation>
    <scope>IDENTIFICATION</scope>
</reference>
<dbReference type="InterPro" id="IPR000157">
    <property type="entry name" value="TIR_dom"/>
</dbReference>
<organism evidence="18 19">
    <name type="scientific">Trichechus manatus latirostris</name>
    <name type="common">Florida manatee</name>
    <dbReference type="NCBI Taxonomy" id="127582"/>
    <lineage>
        <taxon>Eukaryota</taxon>
        <taxon>Metazoa</taxon>
        <taxon>Chordata</taxon>
        <taxon>Craniata</taxon>
        <taxon>Vertebrata</taxon>
        <taxon>Euteleostomi</taxon>
        <taxon>Mammalia</taxon>
        <taxon>Eutheria</taxon>
        <taxon>Afrotheria</taxon>
        <taxon>Sirenia</taxon>
        <taxon>Trichechidae</taxon>
        <taxon>Trichechus</taxon>
    </lineage>
</organism>
<comment type="subcellular location">
    <subcellularLocation>
        <location evidence="1 15">Cytoplasm</location>
        <location evidence="1 15">Cytosol</location>
    </subcellularLocation>
    <subcellularLocation>
        <location evidence="15">Cytoplasmic vesicle</location>
        <location evidence="15">Autophagosome</location>
    </subcellularLocation>
    <subcellularLocation>
        <location evidence="15">Mitochondrion</location>
    </subcellularLocation>
</comment>
<keyword evidence="11 15" id="KW-0395">Inflammatory response</keyword>
<dbReference type="FunFam" id="1.25.40.780:FF:000001">
    <property type="entry name" value="TIR domain-containing adapter molecule 1"/>
    <property type="match status" value="1"/>
</dbReference>
<evidence type="ECO:0000256" key="11">
    <source>
        <dbReference type="ARBA" id="ARBA00023198"/>
    </source>
</evidence>
<keyword evidence="6 15" id="KW-0053">Apoptosis</keyword>
<evidence type="ECO:0000256" key="12">
    <source>
        <dbReference type="ARBA" id="ARBA00023329"/>
    </source>
</evidence>
<dbReference type="STRING" id="127582.A0A2Y9DPF9"/>
<dbReference type="SUPFAM" id="SSF52200">
    <property type="entry name" value="Toll/Interleukin receptor TIR domain"/>
    <property type="match status" value="1"/>
</dbReference>
<dbReference type="InterPro" id="IPR046946">
    <property type="entry name" value="TCAM1/2"/>
</dbReference>
<keyword evidence="2 15" id="KW-0963">Cytoplasm</keyword>
<evidence type="ECO:0000256" key="5">
    <source>
        <dbReference type="ARBA" id="ARBA00022588"/>
    </source>
</evidence>
<dbReference type="GO" id="GO:0035666">
    <property type="term" value="P:TRIF-dependent toll-like receptor signaling pathway"/>
    <property type="evidence" value="ECO:0007669"/>
    <property type="project" value="InterPro"/>
</dbReference>
<comment type="domain">
    <text evidence="15">The N-terminal region is essential for activation of the IFNB promoter activity.</text>
</comment>
<evidence type="ECO:0000256" key="4">
    <source>
        <dbReference type="ARBA" id="ARBA00022553"/>
    </source>
</evidence>
<keyword evidence="8 15" id="KW-0391">Immunity</keyword>
<evidence type="ECO:0000256" key="2">
    <source>
        <dbReference type="ARBA" id="ARBA00022490"/>
    </source>
</evidence>
<dbReference type="PANTHER" id="PTHR47230">
    <property type="entry name" value="TIR DOMAIN-CONTAINING ADAPTER MOLECULE 1"/>
    <property type="match status" value="1"/>
</dbReference>
<feature type="domain" description="TIR" evidence="17">
    <location>
        <begin position="399"/>
        <end position="557"/>
    </location>
</feature>
<dbReference type="GO" id="GO:0035591">
    <property type="term" value="F:signaling adaptor activity"/>
    <property type="evidence" value="ECO:0007669"/>
    <property type="project" value="TreeGrafter"/>
</dbReference>
<evidence type="ECO:0000256" key="13">
    <source>
        <dbReference type="ARBA" id="ARBA00058911"/>
    </source>
</evidence>
<evidence type="ECO:0000313" key="18">
    <source>
        <dbReference type="Proteomes" id="UP000248480"/>
    </source>
</evidence>
<evidence type="ECO:0000256" key="16">
    <source>
        <dbReference type="SAM" id="MobiDB-lite"/>
    </source>
</evidence>
<dbReference type="GO" id="GO:0043330">
    <property type="term" value="P:response to exogenous dsRNA"/>
    <property type="evidence" value="ECO:0007669"/>
    <property type="project" value="UniProtKB-UniRule"/>
</dbReference>
<proteinExistence type="predicted"/>
<dbReference type="InterPro" id="IPR035897">
    <property type="entry name" value="Toll_tir_struct_dom_sf"/>
</dbReference>
<protein>
    <recommendedName>
        <fullName evidence="14 15">TIR domain-containing adapter molecule 1</fullName>
        <shortName evidence="15">TICAM-1</shortName>
    </recommendedName>
</protein>
<dbReference type="OrthoDB" id="9906976at2759"/>
<evidence type="ECO:0000256" key="8">
    <source>
        <dbReference type="ARBA" id="ARBA00022859"/>
    </source>
</evidence>
<feature type="compositionally biased region" description="Low complexity" evidence="16">
    <location>
        <begin position="158"/>
        <end position="175"/>
    </location>
</feature>
<sequence length="703" mass="76335">MACREPEPSLPGAFSILGAVGRDKLLHLKHKLRTLQASCRGAGLLRAMVLLTLDQDTEARLALEMLRTDAAAQFVARQWASADITEAPEEAPDISWTVACVYHLLAKEKLCPASLREAAYRAALQALSSADDPRLPELQAEARDRCGWDVGNPGGFQPLRSSLSGLPPPSASRSGTRSLPQPIRDPSGWSRAGSLKSTGSPASLASNLEISQSPTMVFLTQPHSPPGPSKLCDEPQASLRPEPAPTGCQEPEQVSWPPSMDNDPPLERPHSPAPQLPVVAPDPSPAGLPDPSTPPKSRAHYPEECTKVSEAPQSLLSPPQSLPSRVLEPTDNATESGISLPLSVEDTAPQKSKLCPPPPSAPQMPSPFPPPSPSPAYAAPPASSSSAPPAPELESSEQKFYNFVVLHARADEHVALRVRERLEQLGVPDGATFCEDFQVPGCGELNCLQDAIDHSAFTILLLTPNFDCRLSLHQVTQALMSSFVRRGWQDSVIPFQPLETSQLSSDVSRLLSSLVCLDEHSQLFERKVKNTFKRQKLQERKANWKKEQEVRAVREHSQRLDGERQQVAEMNVACSAYWQSYLAWQAQMEKLHATLRTQMSLGTQMPPGAQMPFCGQVPLGFQPPLPTWPGYPQPPLSPWLAGTPPPAFPQPSAFLPAFPGPPQSPGLQPLIIHHAQMVQLGLNNQMWGQSGAQAPEDKTQEAE</sequence>
<keyword evidence="12 15" id="KW-0968">Cytoplasmic vesicle</keyword>
<dbReference type="Gene3D" id="3.40.50.10140">
    <property type="entry name" value="Toll/interleukin-1 receptor homology (TIR) domain"/>
    <property type="match status" value="1"/>
</dbReference>
<evidence type="ECO:0000256" key="14">
    <source>
        <dbReference type="ARBA" id="ARBA00072692"/>
    </source>
</evidence>
<keyword evidence="18" id="KW-1185">Reference proteome</keyword>
<dbReference type="GO" id="GO:0006915">
    <property type="term" value="P:apoptotic process"/>
    <property type="evidence" value="ECO:0007669"/>
    <property type="project" value="UniProtKB-KW"/>
</dbReference>
<dbReference type="GO" id="GO:0007166">
    <property type="term" value="P:cell surface receptor signaling pathway"/>
    <property type="evidence" value="ECO:0007669"/>
    <property type="project" value="UniProtKB-ARBA"/>
</dbReference>
<dbReference type="GO" id="GO:0005829">
    <property type="term" value="C:cytosol"/>
    <property type="evidence" value="ECO:0007669"/>
    <property type="project" value="UniProtKB-SubCell"/>
</dbReference>
<accession>A0A2Y9DPF9</accession>
<evidence type="ECO:0000259" key="17">
    <source>
        <dbReference type="PROSITE" id="PS50104"/>
    </source>
</evidence>
<feature type="compositionally biased region" description="Low complexity" evidence="16">
    <location>
        <begin position="312"/>
        <end position="324"/>
    </location>
</feature>
<evidence type="ECO:0000256" key="10">
    <source>
        <dbReference type="ARBA" id="ARBA00023128"/>
    </source>
</evidence>
<evidence type="ECO:0000313" key="19">
    <source>
        <dbReference type="RefSeq" id="XP_004378500.1"/>
    </source>
</evidence>
<keyword evidence="4" id="KW-0597">Phosphoprotein</keyword>
<dbReference type="PANTHER" id="PTHR47230:SF1">
    <property type="entry name" value="TIR DOMAIN-CONTAINING ADAPTER MOLECULE 1"/>
    <property type="match status" value="1"/>
</dbReference>
<feature type="compositionally biased region" description="Low complexity" evidence="16">
    <location>
        <begin position="375"/>
        <end position="387"/>
    </location>
</feature>
<dbReference type="PROSITE" id="PS50104">
    <property type="entry name" value="TIR"/>
    <property type="match status" value="1"/>
</dbReference>
<feature type="compositionally biased region" description="Pro residues" evidence="16">
    <location>
        <begin position="271"/>
        <end position="294"/>
    </location>
</feature>
<dbReference type="FunCoup" id="A0A2Y9DPF9">
    <property type="interactions" value="552"/>
</dbReference>
<evidence type="ECO:0000256" key="6">
    <source>
        <dbReference type="ARBA" id="ARBA00022703"/>
    </source>
</evidence>
<keyword evidence="10 15" id="KW-0496">Mitochondrion</keyword>